<dbReference type="InterPro" id="IPR007461">
    <property type="entry name" value="Ysc84_actin-binding"/>
</dbReference>
<dbReference type="RefSeq" id="WP_265508404.1">
    <property type="nucleotide sequence ID" value="NZ_JAOTBE010000075.1"/>
</dbReference>
<feature type="chain" id="PRO_5045101092" evidence="1">
    <location>
        <begin position="29"/>
        <end position="208"/>
    </location>
</feature>
<name>A0ABV6CEH7_9RHOB</name>
<dbReference type="InterPro" id="IPR006311">
    <property type="entry name" value="TAT_signal"/>
</dbReference>
<evidence type="ECO:0000256" key="1">
    <source>
        <dbReference type="SAM" id="SignalP"/>
    </source>
</evidence>
<dbReference type="PROSITE" id="PS51318">
    <property type="entry name" value="TAT"/>
    <property type="match status" value="1"/>
</dbReference>
<comment type="caution">
    <text evidence="3">The sequence shown here is derived from an EMBL/GenBank/DDBJ whole genome shotgun (WGS) entry which is preliminary data.</text>
</comment>
<reference evidence="3 4" key="1">
    <citation type="submission" date="2024-09" db="EMBL/GenBank/DDBJ databases">
        <authorList>
            <person name="Sun Q."/>
            <person name="Mori K."/>
        </authorList>
    </citation>
    <scope>NUCLEOTIDE SEQUENCE [LARGE SCALE GENOMIC DNA]</scope>
    <source>
        <strain evidence="3 4">CCM 7904</strain>
    </source>
</reference>
<dbReference type="EMBL" id="JBHLWQ010000019">
    <property type="protein sequence ID" value="MFC0199126.1"/>
    <property type="molecule type" value="Genomic_DNA"/>
</dbReference>
<proteinExistence type="predicted"/>
<feature type="domain" description="Ysc84 actin-binding" evidence="2">
    <location>
        <begin position="102"/>
        <end position="184"/>
    </location>
</feature>
<gene>
    <name evidence="3" type="ORF">ACFFIZ_01955</name>
</gene>
<keyword evidence="1" id="KW-0732">Signal</keyword>
<sequence>MSTSNTLSRRRLLATGGAALLAAGCTNAVGSNAAAQLDARVDQTHQYLITNYPAAEPLLQNARGVLYMPLMTEAALGVGGAYGQGALRISGQTVDYYSATRATVGLQAGAQQYAHVLIFQTDQSLAAFRAAPGWVAGAGAFYALPDGGMAVGADTFSAQFPVVAMIFGQSGLIAGAAIEGTKYTRIIPSALPELRFGNLGLPPLGQPG</sequence>
<evidence type="ECO:0000313" key="3">
    <source>
        <dbReference type="EMBL" id="MFC0199126.1"/>
    </source>
</evidence>
<protein>
    <submittedName>
        <fullName evidence="3">YSC84-related protein</fullName>
    </submittedName>
</protein>
<keyword evidence="4" id="KW-1185">Reference proteome</keyword>
<organism evidence="3 4">
    <name type="scientific">Paracoccus rhizosphaerae</name>
    <dbReference type="NCBI Taxonomy" id="1133347"/>
    <lineage>
        <taxon>Bacteria</taxon>
        <taxon>Pseudomonadati</taxon>
        <taxon>Pseudomonadota</taxon>
        <taxon>Alphaproteobacteria</taxon>
        <taxon>Rhodobacterales</taxon>
        <taxon>Paracoccaceae</taxon>
        <taxon>Paracoccus</taxon>
    </lineage>
</organism>
<dbReference type="Proteomes" id="UP001589795">
    <property type="component" value="Unassembled WGS sequence"/>
</dbReference>
<feature type="signal peptide" evidence="1">
    <location>
        <begin position="1"/>
        <end position="28"/>
    </location>
</feature>
<accession>A0ABV6CEH7</accession>
<evidence type="ECO:0000259" key="2">
    <source>
        <dbReference type="Pfam" id="PF04366"/>
    </source>
</evidence>
<evidence type="ECO:0000313" key="4">
    <source>
        <dbReference type="Proteomes" id="UP001589795"/>
    </source>
</evidence>
<dbReference type="Pfam" id="PF04366">
    <property type="entry name" value="Ysc84"/>
    <property type="match status" value="1"/>
</dbReference>